<keyword evidence="3" id="KW-0378">Hydrolase</keyword>
<comment type="similarity">
    <text evidence="1 5">Belongs to the peptidase S8 family.</text>
</comment>
<keyword evidence="4" id="KW-0720">Serine protease</keyword>
<feature type="domain" description="Peptidase S8/S53" evidence="6">
    <location>
        <begin position="223"/>
        <end position="459"/>
    </location>
</feature>
<evidence type="ECO:0000256" key="5">
    <source>
        <dbReference type="PROSITE-ProRule" id="PRU01240"/>
    </source>
</evidence>
<dbReference type="GO" id="GO:0006508">
    <property type="term" value="P:proteolysis"/>
    <property type="evidence" value="ECO:0007669"/>
    <property type="project" value="UniProtKB-KW"/>
</dbReference>
<dbReference type="PANTHER" id="PTHR43806">
    <property type="entry name" value="PEPTIDASE S8"/>
    <property type="match status" value="1"/>
</dbReference>
<dbReference type="SUPFAM" id="SSF52743">
    <property type="entry name" value="Subtilisin-like"/>
    <property type="match status" value="1"/>
</dbReference>
<evidence type="ECO:0000256" key="2">
    <source>
        <dbReference type="ARBA" id="ARBA00022670"/>
    </source>
</evidence>
<evidence type="ECO:0000256" key="3">
    <source>
        <dbReference type="ARBA" id="ARBA00022801"/>
    </source>
</evidence>
<reference evidence="8" key="1">
    <citation type="submission" date="2017-09" db="EMBL/GenBank/DDBJ databases">
        <authorList>
            <person name="Varghese N."/>
            <person name="Submissions S."/>
        </authorList>
    </citation>
    <scope>NUCLEOTIDE SEQUENCE [LARGE SCALE GENOMIC DNA]</scope>
    <source>
        <strain evidence="8">DSM 29961</strain>
    </source>
</reference>
<dbReference type="InterPro" id="IPR000209">
    <property type="entry name" value="Peptidase_S8/S53_dom"/>
</dbReference>
<dbReference type="OrthoDB" id="9798386at2"/>
<evidence type="ECO:0000313" key="7">
    <source>
        <dbReference type="EMBL" id="SOD99520.1"/>
    </source>
</evidence>
<dbReference type="PRINTS" id="PR00723">
    <property type="entry name" value="SUBTILISIN"/>
</dbReference>
<organism evidence="7 8">
    <name type="scientific">Spirosoma fluviale</name>
    <dbReference type="NCBI Taxonomy" id="1597977"/>
    <lineage>
        <taxon>Bacteria</taxon>
        <taxon>Pseudomonadati</taxon>
        <taxon>Bacteroidota</taxon>
        <taxon>Cytophagia</taxon>
        <taxon>Cytophagales</taxon>
        <taxon>Cytophagaceae</taxon>
        <taxon>Spirosoma</taxon>
    </lineage>
</organism>
<dbReference type="InterPro" id="IPR015500">
    <property type="entry name" value="Peptidase_S8_subtilisin-rel"/>
</dbReference>
<dbReference type="PANTHER" id="PTHR43806:SF11">
    <property type="entry name" value="CEREVISIN-RELATED"/>
    <property type="match status" value="1"/>
</dbReference>
<keyword evidence="8" id="KW-1185">Reference proteome</keyword>
<dbReference type="RefSeq" id="WP_097131931.1">
    <property type="nucleotide sequence ID" value="NZ_OCNH01000010.1"/>
</dbReference>
<proteinExistence type="inferred from homology"/>
<dbReference type="GO" id="GO:0004252">
    <property type="term" value="F:serine-type endopeptidase activity"/>
    <property type="evidence" value="ECO:0007669"/>
    <property type="project" value="InterPro"/>
</dbReference>
<dbReference type="Proteomes" id="UP000219452">
    <property type="component" value="Unassembled WGS sequence"/>
</dbReference>
<dbReference type="InterPro" id="IPR050131">
    <property type="entry name" value="Peptidase_S8_subtilisin-like"/>
</dbReference>
<dbReference type="InterPro" id="IPR036852">
    <property type="entry name" value="Peptidase_S8/S53_dom_sf"/>
</dbReference>
<comment type="caution">
    <text evidence="5">Lacks conserved residue(s) required for the propagation of feature annotation.</text>
</comment>
<dbReference type="PROSITE" id="PS51892">
    <property type="entry name" value="SUBTILASE"/>
    <property type="match status" value="1"/>
</dbReference>
<evidence type="ECO:0000259" key="6">
    <source>
        <dbReference type="Pfam" id="PF00082"/>
    </source>
</evidence>
<protein>
    <submittedName>
        <fullName evidence="7">Subtilase family protein</fullName>
    </submittedName>
</protein>
<gene>
    <name evidence="7" type="ORF">SAMN06269250_0028</name>
</gene>
<evidence type="ECO:0000256" key="4">
    <source>
        <dbReference type="ARBA" id="ARBA00022825"/>
    </source>
</evidence>
<evidence type="ECO:0000256" key="1">
    <source>
        <dbReference type="ARBA" id="ARBA00011073"/>
    </source>
</evidence>
<dbReference type="Gene3D" id="3.40.50.200">
    <property type="entry name" value="Peptidase S8/S53 domain"/>
    <property type="match status" value="1"/>
</dbReference>
<dbReference type="AlphaFoldDB" id="A0A286GVJ3"/>
<evidence type="ECO:0000313" key="8">
    <source>
        <dbReference type="Proteomes" id="UP000219452"/>
    </source>
</evidence>
<dbReference type="Pfam" id="PF00082">
    <property type="entry name" value="Peptidase_S8"/>
    <property type="match status" value="1"/>
</dbReference>
<accession>A0A286GVJ3</accession>
<keyword evidence="2" id="KW-0645">Protease</keyword>
<name>A0A286GVJ3_9BACT</name>
<dbReference type="EMBL" id="OCNH01000010">
    <property type="protein sequence ID" value="SOD99520.1"/>
    <property type="molecule type" value="Genomic_DNA"/>
</dbReference>
<sequence>MATNDTQNDSPNGSLPNRVSSSVEELLLAALDRNDDSFRTGRYVVTFRAGSDKETLKKLGLAQGIRVADARDFKGQAVTLDQVGDADAVFFPEINIALVGGHVMQENQLDIDYKSKPNSPIVSVDPEYFVFADGGTSGGIVGSRFVELATNTTFDSLPGFAESLQSTSDDYLRGFLQATETIAKAMRGSGNGHSHHEMDEETQVLNATWGLKSCRVLPSLRTGAGIKVAVLTNGFDRGHPDFTGRSLTSETFVGEPVQDLNGHGTHMIGTACGPDAPAGTNPRYGIGYRSAIFVGKVLTNSMAGTLASVLTGMNWAIANRCPVIFAPLAMSGGPSAVFTTVGQAALTKGCLIMAGSSNSGTVVGAPANSPTIMSVAALNQNLQPAPFSPVGKVDIAAPGLDTFSAWPRPRRYNTISGIATATAHVAGCAALWAETSPGLRGMKLWRKLQDTARRLPFPATRVGAGLVQAP</sequence>